<reference evidence="2 3" key="1">
    <citation type="journal article" date="2011" name="Stand. Genomic Sci.">
        <title>Complete genome sequence of Haliscomenobacter hydrossis type strain (O).</title>
        <authorList>
            <consortium name="US DOE Joint Genome Institute (JGI-PGF)"/>
            <person name="Daligault H."/>
            <person name="Lapidus A."/>
            <person name="Zeytun A."/>
            <person name="Nolan M."/>
            <person name="Lucas S."/>
            <person name="Del Rio T.G."/>
            <person name="Tice H."/>
            <person name="Cheng J.F."/>
            <person name="Tapia R."/>
            <person name="Han C."/>
            <person name="Goodwin L."/>
            <person name="Pitluck S."/>
            <person name="Liolios K."/>
            <person name="Pagani I."/>
            <person name="Ivanova N."/>
            <person name="Huntemann M."/>
            <person name="Mavromatis K."/>
            <person name="Mikhailova N."/>
            <person name="Pati A."/>
            <person name="Chen A."/>
            <person name="Palaniappan K."/>
            <person name="Land M."/>
            <person name="Hauser L."/>
            <person name="Brambilla E.M."/>
            <person name="Rohde M."/>
            <person name="Verbarg S."/>
            <person name="Goker M."/>
            <person name="Bristow J."/>
            <person name="Eisen J.A."/>
            <person name="Markowitz V."/>
            <person name="Hugenholtz P."/>
            <person name="Kyrpides N.C."/>
            <person name="Klenk H.P."/>
            <person name="Woyke T."/>
        </authorList>
    </citation>
    <scope>NUCLEOTIDE SEQUENCE [LARGE SCALE GENOMIC DNA]</scope>
    <source>
        <strain evidence="3">ATCC 27775 / DSM 1100 / LMG 10767 / O</strain>
        <plasmid evidence="3">Plasmid pHALHY01</plasmid>
    </source>
</reference>
<name>F4L7W2_HALH1</name>
<reference key="2">
    <citation type="submission" date="2011-04" db="EMBL/GenBank/DDBJ databases">
        <title>Complete sequence of plasmid 1 of Haliscomenobacter hydrossis DSM 1100.</title>
        <authorList>
            <consortium name="US DOE Joint Genome Institute (JGI-PGF)"/>
            <person name="Lucas S."/>
            <person name="Han J."/>
            <person name="Lapidus A."/>
            <person name="Bruce D."/>
            <person name="Goodwin L."/>
            <person name="Pitluck S."/>
            <person name="Peters L."/>
            <person name="Kyrpides N."/>
            <person name="Mavromatis K."/>
            <person name="Ivanova N."/>
            <person name="Ovchinnikova G."/>
            <person name="Pagani I."/>
            <person name="Daligault H."/>
            <person name="Detter J.C."/>
            <person name="Han C."/>
            <person name="Land M."/>
            <person name="Hauser L."/>
            <person name="Markowitz V."/>
            <person name="Cheng J.-F."/>
            <person name="Hugenholtz P."/>
            <person name="Woyke T."/>
            <person name="Wu D."/>
            <person name="Verbarg S."/>
            <person name="Frueling A."/>
            <person name="Brambilla E."/>
            <person name="Klenk H.-P."/>
            <person name="Eisen J.A."/>
        </authorList>
    </citation>
    <scope>NUCLEOTIDE SEQUENCE</scope>
    <source>
        <strain>DSM 1100</strain>
    </source>
</reference>
<dbReference type="KEGG" id="hhy:Halhy_6654"/>
<accession>F4L7W2</accession>
<dbReference type="GO" id="GO:0016887">
    <property type="term" value="F:ATP hydrolysis activity"/>
    <property type="evidence" value="ECO:0007669"/>
    <property type="project" value="InterPro"/>
</dbReference>
<dbReference type="CDD" id="cd19481">
    <property type="entry name" value="RecA-like_protease"/>
    <property type="match status" value="1"/>
</dbReference>
<dbReference type="GO" id="GO:0005524">
    <property type="term" value="F:ATP binding"/>
    <property type="evidence" value="ECO:0007669"/>
    <property type="project" value="InterPro"/>
</dbReference>
<dbReference type="EMBL" id="CP002692">
    <property type="protein sequence ID" value="AEE54470.1"/>
    <property type="molecule type" value="Genomic_DNA"/>
</dbReference>
<dbReference type="SMART" id="SM00382">
    <property type="entry name" value="AAA"/>
    <property type="match status" value="1"/>
</dbReference>
<dbReference type="InterPro" id="IPR003959">
    <property type="entry name" value="ATPase_AAA_core"/>
</dbReference>
<dbReference type="Gene3D" id="3.40.50.300">
    <property type="entry name" value="P-loop containing nucleotide triphosphate hydrolases"/>
    <property type="match status" value="1"/>
</dbReference>
<keyword evidence="2" id="KW-0614">Plasmid</keyword>
<gene>
    <name evidence="2" type="ordered locus">Halhy_6654</name>
</gene>
<dbReference type="PANTHER" id="PTHR23077:SF198">
    <property type="entry name" value="ATP-DEPENDENT ZINC METALLOPROTEASE FTSH"/>
    <property type="match status" value="1"/>
</dbReference>
<dbReference type="InterPro" id="IPR003593">
    <property type="entry name" value="AAA+_ATPase"/>
</dbReference>
<dbReference type="SUPFAM" id="SSF52540">
    <property type="entry name" value="P-loop containing nucleoside triphosphate hydrolases"/>
    <property type="match status" value="1"/>
</dbReference>
<dbReference type="InterPro" id="IPR050168">
    <property type="entry name" value="AAA_ATPase_domain"/>
</dbReference>
<sequence length="325" mass="36538">MAAADQIKSLIQSFGEQDEDRFFSTAMQIAASEARQGHTAFAQELKKLIEKNRKAFADASATEGKTIPLSLPKRELQELIDVFQPRLRLRDMVLAPNVRESLDTLLREQESWEILRQHNLSPRRKLLLTGAPGTGKTMTAQALAGELGLAVYIIRLDGLMSKYMGESIAKLRLIFDAMQDHRAVYLFDEFDSIGSHRDQGQDVGEAKRVLNSFLINIEKDESNSIIIAATNLPDALDKALFRRFDDVVAYPLPQQEQIVALLEMRLSGYKFKGKVDFASLAELAQGLNYSDLGKACEDVIKDMIIKGQRQLTIENLKNALKKRKL</sequence>
<dbReference type="AlphaFoldDB" id="F4L7W2"/>
<evidence type="ECO:0000259" key="1">
    <source>
        <dbReference type="SMART" id="SM00382"/>
    </source>
</evidence>
<evidence type="ECO:0000313" key="3">
    <source>
        <dbReference type="Proteomes" id="UP000008461"/>
    </source>
</evidence>
<dbReference type="InterPro" id="IPR027417">
    <property type="entry name" value="P-loop_NTPase"/>
</dbReference>
<dbReference type="HOGENOM" id="CLU_000688_25_0_10"/>
<keyword evidence="3" id="KW-1185">Reference proteome</keyword>
<organism evidence="2 3">
    <name type="scientific">Haliscomenobacter hydrossis (strain ATCC 27775 / DSM 1100 / LMG 10767 / O)</name>
    <dbReference type="NCBI Taxonomy" id="760192"/>
    <lineage>
        <taxon>Bacteria</taxon>
        <taxon>Pseudomonadati</taxon>
        <taxon>Bacteroidota</taxon>
        <taxon>Saprospiria</taxon>
        <taxon>Saprospirales</taxon>
        <taxon>Haliscomenobacteraceae</taxon>
        <taxon>Haliscomenobacter</taxon>
    </lineage>
</organism>
<protein>
    <submittedName>
        <fullName evidence="2">AAA ATPase central domain protein</fullName>
    </submittedName>
</protein>
<feature type="domain" description="AAA+ ATPase" evidence="1">
    <location>
        <begin position="122"/>
        <end position="254"/>
    </location>
</feature>
<geneLocation type="plasmid" evidence="2 3">
    <name>pHALHY01</name>
</geneLocation>
<dbReference type="OrthoDB" id="7438987at2"/>
<dbReference type="Proteomes" id="UP000008461">
    <property type="component" value="Plasmid pHALHY01"/>
</dbReference>
<proteinExistence type="predicted"/>
<dbReference type="Pfam" id="PF00004">
    <property type="entry name" value="AAA"/>
    <property type="match status" value="1"/>
</dbReference>
<dbReference type="RefSeq" id="WP_013768987.1">
    <property type="nucleotide sequence ID" value="NC_015511.1"/>
</dbReference>
<dbReference type="PANTHER" id="PTHR23077">
    <property type="entry name" value="AAA-FAMILY ATPASE"/>
    <property type="match status" value="1"/>
</dbReference>
<evidence type="ECO:0000313" key="2">
    <source>
        <dbReference type="EMBL" id="AEE54470.1"/>
    </source>
</evidence>